<feature type="transmembrane region" description="Helical" evidence="6">
    <location>
        <begin position="130"/>
        <end position="155"/>
    </location>
</feature>
<dbReference type="EMBL" id="CP023009">
    <property type="protein sequence ID" value="AXW88309.1"/>
    <property type="molecule type" value="Genomic_DNA"/>
</dbReference>
<evidence type="ECO:0000256" key="1">
    <source>
        <dbReference type="ARBA" id="ARBA00004651"/>
    </source>
</evidence>
<keyword evidence="5 6" id="KW-0472">Membrane</keyword>
<evidence type="ECO:0000313" key="7">
    <source>
        <dbReference type="EMBL" id="AXW88309.1"/>
    </source>
</evidence>
<reference evidence="7 8" key="1">
    <citation type="submission" date="2017-08" db="EMBL/GenBank/DDBJ databases">
        <title>Comparative genomics of bacteria isolated from necrotic lesions of AOD affected trees.</title>
        <authorList>
            <person name="Doonan J."/>
            <person name="Denman S."/>
            <person name="McDonald J.E."/>
        </authorList>
    </citation>
    <scope>NUCLEOTIDE SEQUENCE [LARGE SCALE GENOMIC DNA]</scope>
    <source>
        <strain evidence="7 8">477</strain>
    </source>
</reference>
<evidence type="ECO:0000256" key="6">
    <source>
        <dbReference type="SAM" id="Phobius"/>
    </source>
</evidence>
<sequence length="330" mass="36873">MNVRSRKKNKKKTLLKKSIATLFLIAVVVLLVIFARQVDWTEVLHAILSYNRQVVYLIAGLVVVSYLLYGVYDLLGRAYCRHPLPRLQVLLVSMICYAFNFTLGAWVGGVGMRFRLYSRLGLKSSTITKMFSLSIATNWLGYILLAGGVFAFGPLHMPGNWVIGDVALRLIGYTLLLVIVGYLWLCAFSHRRRLPFRGMKFSLPSLKMAFLQLLVSSLNWLIMGAINWLLLGQRVDFILVFGVLLIASIACLVANVPAGIGVLEAIFMALLAGRPFTHGEIIAALLAYRALYYIAPLILALGPYLWLEGRAKKLRVKNLQALAKEPEKSL</sequence>
<evidence type="ECO:0000256" key="4">
    <source>
        <dbReference type="ARBA" id="ARBA00022989"/>
    </source>
</evidence>
<organism evidence="7 8">
    <name type="scientific">Lonsdalea britannica</name>
    <dbReference type="NCBI Taxonomy" id="1082704"/>
    <lineage>
        <taxon>Bacteria</taxon>
        <taxon>Pseudomonadati</taxon>
        <taxon>Pseudomonadota</taxon>
        <taxon>Gammaproteobacteria</taxon>
        <taxon>Enterobacterales</taxon>
        <taxon>Pectobacteriaceae</taxon>
        <taxon>Lonsdalea</taxon>
    </lineage>
</organism>
<protein>
    <submittedName>
        <fullName evidence="7">Lysylphosphatidylglycerol synthetase family protein</fullName>
    </submittedName>
</protein>
<evidence type="ECO:0000256" key="2">
    <source>
        <dbReference type="ARBA" id="ARBA00022475"/>
    </source>
</evidence>
<feature type="transmembrane region" description="Helical" evidence="6">
    <location>
        <begin position="210"/>
        <end position="230"/>
    </location>
</feature>
<accession>A0AAD0WLY5</accession>
<feature type="transmembrane region" description="Helical" evidence="6">
    <location>
        <begin position="290"/>
        <end position="307"/>
    </location>
</feature>
<feature type="transmembrane region" description="Helical" evidence="6">
    <location>
        <begin position="237"/>
        <end position="270"/>
    </location>
</feature>
<evidence type="ECO:0000256" key="5">
    <source>
        <dbReference type="ARBA" id="ARBA00023136"/>
    </source>
</evidence>
<dbReference type="KEGG" id="lbq:CKQ53_15875"/>
<gene>
    <name evidence="7" type="ORF">CKQ53_15875</name>
</gene>
<dbReference type="Pfam" id="PF03706">
    <property type="entry name" value="LPG_synthase_TM"/>
    <property type="match status" value="1"/>
</dbReference>
<evidence type="ECO:0000313" key="8">
    <source>
        <dbReference type="Proteomes" id="UP000263881"/>
    </source>
</evidence>
<dbReference type="RefSeq" id="WP_094118203.1">
    <property type="nucleotide sequence ID" value="NZ_CP023009.1"/>
</dbReference>
<comment type="subcellular location">
    <subcellularLocation>
        <location evidence="1">Cell membrane</location>
        <topology evidence="1">Multi-pass membrane protein</topology>
    </subcellularLocation>
</comment>
<evidence type="ECO:0000256" key="3">
    <source>
        <dbReference type="ARBA" id="ARBA00022692"/>
    </source>
</evidence>
<keyword evidence="4 6" id="KW-1133">Transmembrane helix</keyword>
<name>A0AAD0WLY5_9GAMM</name>
<proteinExistence type="predicted"/>
<dbReference type="InterPro" id="IPR022791">
    <property type="entry name" value="L-PG_synthase/AglD"/>
</dbReference>
<dbReference type="Proteomes" id="UP000263881">
    <property type="component" value="Chromosome"/>
</dbReference>
<keyword evidence="8" id="KW-1185">Reference proteome</keyword>
<keyword evidence="2" id="KW-1003">Cell membrane</keyword>
<keyword evidence="3 6" id="KW-0812">Transmembrane</keyword>
<dbReference type="AlphaFoldDB" id="A0AAD0WLY5"/>
<dbReference type="GO" id="GO:0005886">
    <property type="term" value="C:plasma membrane"/>
    <property type="evidence" value="ECO:0007669"/>
    <property type="project" value="UniProtKB-SubCell"/>
</dbReference>
<feature type="transmembrane region" description="Helical" evidence="6">
    <location>
        <begin position="54"/>
        <end position="75"/>
    </location>
</feature>
<feature type="transmembrane region" description="Helical" evidence="6">
    <location>
        <begin position="87"/>
        <end position="110"/>
    </location>
</feature>
<feature type="transmembrane region" description="Helical" evidence="6">
    <location>
        <begin position="167"/>
        <end position="190"/>
    </location>
</feature>